<dbReference type="InParanoid" id="A0A165PLM2"/>
<evidence type="ECO:0000313" key="1">
    <source>
        <dbReference type="EMBL" id="KZW02346.1"/>
    </source>
</evidence>
<accession>A0A165PLM2</accession>
<sequence>MIRGGQPRTTMREGIDLWLAGVPKPSLTLTPPHGAQLPVVLAASDFPSVGHGAFALLLIGAYTLRVCNGPPSNSITQLSVDADGYLKGAFGRSVVLEALRMLVRVGSPSGQITVRPSFAANPTISGSVREIILLYMPADGGQRAVSHTLHSSTYSGREVWRH</sequence>
<dbReference type="Proteomes" id="UP000077266">
    <property type="component" value="Unassembled WGS sequence"/>
</dbReference>
<dbReference type="EMBL" id="KV425888">
    <property type="protein sequence ID" value="KZW02346.1"/>
    <property type="molecule type" value="Genomic_DNA"/>
</dbReference>
<gene>
    <name evidence="1" type="ORF">EXIGLDRAFT_744548</name>
</gene>
<name>A0A165PLM2_EXIGL</name>
<reference evidence="1 2" key="1">
    <citation type="journal article" date="2016" name="Mol. Biol. Evol.">
        <title>Comparative Genomics of Early-Diverging Mushroom-Forming Fungi Provides Insights into the Origins of Lignocellulose Decay Capabilities.</title>
        <authorList>
            <person name="Nagy L.G."/>
            <person name="Riley R."/>
            <person name="Tritt A."/>
            <person name="Adam C."/>
            <person name="Daum C."/>
            <person name="Floudas D."/>
            <person name="Sun H."/>
            <person name="Yadav J.S."/>
            <person name="Pangilinan J."/>
            <person name="Larsson K.H."/>
            <person name="Matsuura K."/>
            <person name="Barry K."/>
            <person name="Labutti K."/>
            <person name="Kuo R."/>
            <person name="Ohm R.A."/>
            <person name="Bhattacharya S.S."/>
            <person name="Shirouzu T."/>
            <person name="Yoshinaga Y."/>
            <person name="Martin F.M."/>
            <person name="Grigoriev I.V."/>
            <person name="Hibbett D.S."/>
        </authorList>
    </citation>
    <scope>NUCLEOTIDE SEQUENCE [LARGE SCALE GENOMIC DNA]</scope>
    <source>
        <strain evidence="1 2">HHB12029</strain>
    </source>
</reference>
<proteinExistence type="predicted"/>
<dbReference type="OrthoDB" id="10341715at2759"/>
<dbReference type="AlphaFoldDB" id="A0A165PLM2"/>
<protein>
    <submittedName>
        <fullName evidence="1">Uncharacterized protein</fullName>
    </submittedName>
</protein>
<keyword evidence="2" id="KW-1185">Reference proteome</keyword>
<organism evidence="1 2">
    <name type="scientific">Exidia glandulosa HHB12029</name>
    <dbReference type="NCBI Taxonomy" id="1314781"/>
    <lineage>
        <taxon>Eukaryota</taxon>
        <taxon>Fungi</taxon>
        <taxon>Dikarya</taxon>
        <taxon>Basidiomycota</taxon>
        <taxon>Agaricomycotina</taxon>
        <taxon>Agaricomycetes</taxon>
        <taxon>Auriculariales</taxon>
        <taxon>Exidiaceae</taxon>
        <taxon>Exidia</taxon>
    </lineage>
</organism>
<evidence type="ECO:0000313" key="2">
    <source>
        <dbReference type="Proteomes" id="UP000077266"/>
    </source>
</evidence>